<evidence type="ECO:0000313" key="3">
    <source>
        <dbReference type="EMBL" id="KAK7055554.1"/>
    </source>
</evidence>
<dbReference type="Gene3D" id="3.20.20.100">
    <property type="entry name" value="NADP-dependent oxidoreductase domain"/>
    <property type="match status" value="1"/>
</dbReference>
<dbReference type="InterPro" id="IPR023210">
    <property type="entry name" value="NADP_OxRdtase_dom"/>
</dbReference>
<dbReference type="InterPro" id="IPR036812">
    <property type="entry name" value="NAD(P)_OxRdtase_dom_sf"/>
</dbReference>
<name>A0AAW0DVV5_9AGAR</name>
<dbReference type="InterPro" id="IPR050791">
    <property type="entry name" value="Aldo-Keto_reductase"/>
</dbReference>
<evidence type="ECO:0000259" key="2">
    <source>
        <dbReference type="Pfam" id="PF00248"/>
    </source>
</evidence>
<keyword evidence="4" id="KW-1185">Reference proteome</keyword>
<dbReference type="PANTHER" id="PTHR43625">
    <property type="entry name" value="AFLATOXIN B1 ALDEHYDE REDUCTASE"/>
    <property type="match status" value="1"/>
</dbReference>
<dbReference type="PANTHER" id="PTHR43625:SF78">
    <property type="entry name" value="PYRIDOXAL REDUCTASE-RELATED"/>
    <property type="match status" value="1"/>
</dbReference>
<gene>
    <name evidence="3" type="ORF">R3P38DRAFT_3385559</name>
</gene>
<evidence type="ECO:0000313" key="4">
    <source>
        <dbReference type="Proteomes" id="UP001362999"/>
    </source>
</evidence>
<organism evidence="3 4">
    <name type="scientific">Favolaschia claudopus</name>
    <dbReference type="NCBI Taxonomy" id="2862362"/>
    <lineage>
        <taxon>Eukaryota</taxon>
        <taxon>Fungi</taxon>
        <taxon>Dikarya</taxon>
        <taxon>Basidiomycota</taxon>
        <taxon>Agaricomycotina</taxon>
        <taxon>Agaricomycetes</taxon>
        <taxon>Agaricomycetidae</taxon>
        <taxon>Agaricales</taxon>
        <taxon>Marasmiineae</taxon>
        <taxon>Mycenaceae</taxon>
        <taxon>Favolaschia</taxon>
    </lineage>
</organism>
<comment type="caution">
    <text evidence="3">The sequence shown here is derived from an EMBL/GenBank/DDBJ whole genome shotgun (WGS) entry which is preliminary data.</text>
</comment>
<dbReference type="GO" id="GO:0005737">
    <property type="term" value="C:cytoplasm"/>
    <property type="evidence" value="ECO:0007669"/>
    <property type="project" value="TreeGrafter"/>
</dbReference>
<dbReference type="SUPFAM" id="SSF51430">
    <property type="entry name" value="NAD(P)-linked oxidoreductase"/>
    <property type="match status" value="1"/>
</dbReference>
<accession>A0AAW0DVV5</accession>
<sequence>MTINTTHLGGTASDIVVGRISHGLMHSDDEVSFASIKAGVDRLPPGAKMILNSALAAQNLEMLGRFFARYPEYAEKTTIMEPDCSMEGMRRSIDTIEHALGPHKKMDAFQPARIDPKVSIEKMMANLVVLLKEGHFSHIGLSECGADTLRRAHAIHPITVAEIEVSLTSYETETKRVIETARELGISVLAYSPVAHGLLSGTIKSIADVPENDFRRRLDRFQAGNIEHNLDIVSILPKIAAENGVTQAQIAIAWVASLGPHVIPLPGSSVVERTLENCAAGDIELSAEEIKVLNAIAEGGEVKGARYFGGNEEAYFWG</sequence>
<feature type="domain" description="NADP-dependent oxidoreductase" evidence="2">
    <location>
        <begin position="58"/>
        <end position="297"/>
    </location>
</feature>
<protein>
    <submittedName>
        <fullName evidence="3">Aldo/keto reductase</fullName>
    </submittedName>
</protein>
<dbReference type="EMBL" id="JAWWNJ010000005">
    <property type="protein sequence ID" value="KAK7055554.1"/>
    <property type="molecule type" value="Genomic_DNA"/>
</dbReference>
<evidence type="ECO:0000256" key="1">
    <source>
        <dbReference type="ARBA" id="ARBA00023002"/>
    </source>
</evidence>
<proteinExistence type="predicted"/>
<keyword evidence="1" id="KW-0560">Oxidoreductase</keyword>
<dbReference type="CDD" id="cd19077">
    <property type="entry name" value="AKR_AKR8A1-2"/>
    <property type="match status" value="1"/>
</dbReference>
<dbReference type="Proteomes" id="UP001362999">
    <property type="component" value="Unassembled WGS sequence"/>
</dbReference>
<dbReference type="GO" id="GO:0016491">
    <property type="term" value="F:oxidoreductase activity"/>
    <property type="evidence" value="ECO:0007669"/>
    <property type="project" value="UniProtKB-KW"/>
</dbReference>
<reference evidence="3 4" key="1">
    <citation type="journal article" date="2024" name="J Genomics">
        <title>Draft genome sequencing and assembly of Favolaschia claudopus CIRM-BRFM 2984 isolated from oak limbs.</title>
        <authorList>
            <person name="Navarro D."/>
            <person name="Drula E."/>
            <person name="Chaduli D."/>
            <person name="Cazenave R."/>
            <person name="Ahrendt S."/>
            <person name="Wang J."/>
            <person name="Lipzen A."/>
            <person name="Daum C."/>
            <person name="Barry K."/>
            <person name="Grigoriev I.V."/>
            <person name="Favel A."/>
            <person name="Rosso M.N."/>
            <person name="Martin F."/>
        </authorList>
    </citation>
    <scope>NUCLEOTIDE SEQUENCE [LARGE SCALE GENOMIC DNA]</scope>
    <source>
        <strain evidence="3 4">CIRM-BRFM 2984</strain>
    </source>
</reference>
<dbReference type="AlphaFoldDB" id="A0AAW0DVV5"/>
<dbReference type="Pfam" id="PF00248">
    <property type="entry name" value="Aldo_ket_red"/>
    <property type="match status" value="1"/>
</dbReference>